<comment type="caution">
    <text evidence="1">The sequence shown here is derived from an EMBL/GenBank/DDBJ whole genome shotgun (WGS) entry which is preliminary data.</text>
</comment>
<organism evidence="1 2">
    <name type="scientific">Diploscapter pachys</name>
    <dbReference type="NCBI Taxonomy" id="2018661"/>
    <lineage>
        <taxon>Eukaryota</taxon>
        <taxon>Metazoa</taxon>
        <taxon>Ecdysozoa</taxon>
        <taxon>Nematoda</taxon>
        <taxon>Chromadorea</taxon>
        <taxon>Rhabditida</taxon>
        <taxon>Rhabditina</taxon>
        <taxon>Rhabditomorpha</taxon>
        <taxon>Rhabditoidea</taxon>
        <taxon>Rhabditidae</taxon>
        <taxon>Diploscapter</taxon>
    </lineage>
</organism>
<dbReference type="GO" id="GO:0005739">
    <property type="term" value="C:mitochondrion"/>
    <property type="evidence" value="ECO:0007669"/>
    <property type="project" value="InterPro"/>
</dbReference>
<keyword evidence="2" id="KW-1185">Reference proteome</keyword>
<evidence type="ECO:0000313" key="1">
    <source>
        <dbReference type="EMBL" id="PAV89581.1"/>
    </source>
</evidence>
<dbReference type="EMBL" id="LIAE01006442">
    <property type="protein sequence ID" value="PAV89581.1"/>
    <property type="molecule type" value="Genomic_DNA"/>
</dbReference>
<dbReference type="PANTHER" id="PTHR12840">
    <property type="entry name" value="NADH-UBIQUINONE OXIDOREDUCTASE ASHI SUBUNIT"/>
    <property type="match status" value="1"/>
</dbReference>
<dbReference type="Pfam" id="PF05821">
    <property type="entry name" value="NDUF_B8"/>
    <property type="match status" value="1"/>
</dbReference>
<dbReference type="Proteomes" id="UP000218231">
    <property type="component" value="Unassembled WGS sequence"/>
</dbReference>
<proteinExistence type="predicted"/>
<name>A0A2A2LTN4_9BILA</name>
<protein>
    <recommendedName>
        <fullName evidence="3">NADH dehydrogenase [ubiquinone] 1 beta subcomplex subunit 8, mitochondrial</fullName>
    </recommendedName>
</protein>
<accession>A0A2A2LTN4</accession>
<dbReference type="OrthoDB" id="2014058at2759"/>
<sequence>MAARQGRAEFGILLFGIRKSEFRPALQLAAFPLTQTECCWCKRSAIPSARMLTPNPWAIRAARYYSVSRVLHARGPLTFPGWYPRDHKPGPYPETDEERRAAAIKYGMRPEDYKPIDKNDVVRYCGDYPELGSISYDHKDPYESWTDPVFRRNWGEMVDIEMIRYRPDRYTYTGLESEDFSWWGALKISARVLVPMALLAWWVLHSDHPNRLRWKNPAMPKQYSHDYYRAWPYGNPRDYPIVNYSFELEDE</sequence>
<evidence type="ECO:0000313" key="2">
    <source>
        <dbReference type="Proteomes" id="UP000218231"/>
    </source>
</evidence>
<dbReference type="InterPro" id="IPR008699">
    <property type="entry name" value="NDUFB8"/>
</dbReference>
<dbReference type="PANTHER" id="PTHR12840:SF1">
    <property type="entry name" value="NADH DEHYDROGENASE [UBIQUINONE] 1 BETA SUBCOMPLEX SUBUNIT 8, MITOCHONDRIAL"/>
    <property type="match status" value="1"/>
</dbReference>
<gene>
    <name evidence="1" type="ORF">WR25_01798</name>
</gene>
<dbReference type="STRING" id="2018661.A0A2A2LTN4"/>
<reference evidence="1 2" key="1">
    <citation type="journal article" date="2017" name="Curr. Biol.">
        <title>Genome architecture and evolution of a unichromosomal asexual nematode.</title>
        <authorList>
            <person name="Fradin H."/>
            <person name="Zegar C."/>
            <person name="Gutwein M."/>
            <person name="Lucas J."/>
            <person name="Kovtun M."/>
            <person name="Corcoran D."/>
            <person name="Baugh L.R."/>
            <person name="Kiontke K."/>
            <person name="Gunsalus K."/>
            <person name="Fitch D.H."/>
            <person name="Piano F."/>
        </authorList>
    </citation>
    <scope>NUCLEOTIDE SEQUENCE [LARGE SCALE GENOMIC DNA]</scope>
    <source>
        <strain evidence="1">PF1309</strain>
    </source>
</reference>
<evidence type="ECO:0008006" key="3">
    <source>
        <dbReference type="Google" id="ProtNLM"/>
    </source>
</evidence>
<dbReference type="AlphaFoldDB" id="A0A2A2LTN4"/>